<evidence type="ECO:0000313" key="1">
    <source>
        <dbReference type="EMBL" id="TVT19220.1"/>
    </source>
</evidence>
<sequence length="273" mass="30106">MDLDHPTAARVYDWLLGGTANWAIDREFGAAVVERFPLLRSISLANRLFLHRAVRHLAGLGVRQFIDVGAGIPTMGNTHQVADDVAPDSKVVYIDNEPVAVAHSKILLETEGDPARHAAIQADLREPDRLWEAVGRTGVIDFDQPVALLLVAVLHFQQLYRGADVGPQSLARLRDLLPSGSYLVLSHTTDEGVPAPLYQNLVDLDEMYKSSANPVHWRSQADIRALFGDFELIEPGTTWTTLWHPEDSSPNSPEIKFDAPEESVIMVGVGRKP</sequence>
<accession>A0A558A4P1</accession>
<dbReference type="GO" id="GO:0032259">
    <property type="term" value="P:methylation"/>
    <property type="evidence" value="ECO:0007669"/>
    <property type="project" value="UniProtKB-KW"/>
</dbReference>
<evidence type="ECO:0000313" key="2">
    <source>
        <dbReference type="Proteomes" id="UP000318578"/>
    </source>
</evidence>
<dbReference type="EMBL" id="VJZA01000050">
    <property type="protein sequence ID" value="TVT19220.1"/>
    <property type="molecule type" value="Genomic_DNA"/>
</dbReference>
<proteinExistence type="predicted"/>
<keyword evidence="2" id="KW-1185">Reference proteome</keyword>
<dbReference type="PIRSF" id="PIRSF017393">
    <property type="entry name" value="MTase_SAV2177"/>
    <property type="match status" value="1"/>
</dbReference>
<dbReference type="AlphaFoldDB" id="A0A558A4P1"/>
<dbReference type="OrthoDB" id="3514105at2"/>
<keyword evidence="1" id="KW-0808">Transferase</keyword>
<gene>
    <name evidence="1" type="ORF">FNH06_25180</name>
</gene>
<comment type="caution">
    <text evidence="1">The sequence shown here is derived from an EMBL/GenBank/DDBJ whole genome shotgun (WGS) entry which is preliminary data.</text>
</comment>
<reference evidence="1 2" key="1">
    <citation type="submission" date="2019-07" db="EMBL/GenBank/DDBJ databases">
        <title>New species of Amycolatopsis and Streptomyces.</title>
        <authorList>
            <person name="Duangmal K."/>
            <person name="Teo W.F.A."/>
            <person name="Lipun K."/>
        </authorList>
    </citation>
    <scope>NUCLEOTIDE SEQUENCE [LARGE SCALE GENOMIC DNA]</scope>
    <source>
        <strain evidence="1 2">JCM 30562</strain>
    </source>
</reference>
<dbReference type="GO" id="GO:0008168">
    <property type="term" value="F:methyltransferase activity"/>
    <property type="evidence" value="ECO:0007669"/>
    <property type="project" value="UniProtKB-KW"/>
</dbReference>
<name>A0A558A4P1_9PSEU</name>
<keyword evidence="1" id="KW-0489">Methyltransferase</keyword>
<dbReference type="InterPro" id="IPR029063">
    <property type="entry name" value="SAM-dependent_MTases_sf"/>
</dbReference>
<dbReference type="Pfam" id="PF04672">
    <property type="entry name" value="Methyltransf_19"/>
    <property type="match status" value="1"/>
</dbReference>
<dbReference type="Proteomes" id="UP000318578">
    <property type="component" value="Unassembled WGS sequence"/>
</dbReference>
<dbReference type="SUPFAM" id="SSF53335">
    <property type="entry name" value="S-adenosyl-L-methionine-dependent methyltransferases"/>
    <property type="match status" value="1"/>
</dbReference>
<organism evidence="1 2">
    <name type="scientific">Amycolatopsis acidiphila</name>
    <dbReference type="NCBI Taxonomy" id="715473"/>
    <lineage>
        <taxon>Bacteria</taxon>
        <taxon>Bacillati</taxon>
        <taxon>Actinomycetota</taxon>
        <taxon>Actinomycetes</taxon>
        <taxon>Pseudonocardiales</taxon>
        <taxon>Pseudonocardiaceae</taxon>
        <taxon>Amycolatopsis</taxon>
    </lineage>
</organism>
<protein>
    <submittedName>
        <fullName evidence="1">Methyltransferase</fullName>
    </submittedName>
</protein>
<dbReference type="InterPro" id="IPR006764">
    <property type="entry name" value="SAM_dep_MeTrfase_SAV2177_type"/>
</dbReference>
<dbReference type="Gene3D" id="3.40.50.150">
    <property type="entry name" value="Vaccinia Virus protein VP39"/>
    <property type="match status" value="1"/>
</dbReference>